<dbReference type="EMBL" id="MZGS01000028">
    <property type="protein sequence ID" value="PWB85225.1"/>
    <property type="molecule type" value="Genomic_DNA"/>
</dbReference>
<protein>
    <submittedName>
        <fullName evidence="1">Uncharacterized protein</fullName>
    </submittedName>
</protein>
<keyword evidence="2" id="KW-1185">Reference proteome</keyword>
<evidence type="ECO:0000313" key="2">
    <source>
        <dbReference type="Proteomes" id="UP000251717"/>
    </source>
</evidence>
<comment type="caution">
    <text evidence="1">The sequence shown here is derived from an EMBL/GenBank/DDBJ whole genome shotgun (WGS) entry which is preliminary data.</text>
</comment>
<dbReference type="AlphaFoldDB" id="A0A315XJP0"/>
<reference evidence="1 2" key="1">
    <citation type="submission" date="2017-03" db="EMBL/GenBank/DDBJ databases">
        <title>Genome sequence of Methanobrevibacter thaueri.</title>
        <authorList>
            <person name="Poehlein A."/>
            <person name="Seedorf H."/>
            <person name="Daniel R."/>
        </authorList>
    </citation>
    <scope>NUCLEOTIDE SEQUENCE [LARGE SCALE GENOMIC DNA]</scope>
    <source>
        <strain evidence="1 2">DSM 11995</strain>
    </source>
</reference>
<dbReference type="OrthoDB" id="75328at2157"/>
<dbReference type="Proteomes" id="UP000251717">
    <property type="component" value="Unassembled WGS sequence"/>
</dbReference>
<accession>A0A315XJP0</accession>
<organism evidence="1 2">
    <name type="scientific">Methanobrevibacter thaueri</name>
    <dbReference type="NCBI Taxonomy" id="190975"/>
    <lineage>
        <taxon>Archaea</taxon>
        <taxon>Methanobacteriati</taxon>
        <taxon>Methanobacteriota</taxon>
        <taxon>Methanomada group</taxon>
        <taxon>Methanobacteria</taxon>
        <taxon>Methanobacteriales</taxon>
        <taxon>Methanobacteriaceae</taxon>
        <taxon>Methanobrevibacter</taxon>
    </lineage>
</organism>
<dbReference type="RefSeq" id="WP_116592733.1">
    <property type="nucleotide sequence ID" value="NZ_MZGS01000028.1"/>
</dbReference>
<evidence type="ECO:0000313" key="1">
    <source>
        <dbReference type="EMBL" id="PWB85225.1"/>
    </source>
</evidence>
<name>A0A315XJP0_9EURY</name>
<sequence>MGSINGMSCSHCDFKIILEGIDSFYVDHNTDELIEYILLMMTRIDEDNKMSGHIERTYCPDCDKLIKTYIIAESKYSEEESINKLEEIIKNSDINDKEQIKFYSGFEGEKPNKFIKKFMKNENILSIVLYEPFDENSFYEDSDSNSKINCPQCGKRLYRNFHGIKCPICGNYLDFGFSAMLD</sequence>
<gene>
    <name evidence="1" type="ORF">MBBTH_18240</name>
</gene>
<proteinExistence type="predicted"/>